<evidence type="ECO:0000313" key="1">
    <source>
        <dbReference type="EMBL" id="GME98881.1"/>
    </source>
</evidence>
<reference evidence="1" key="1">
    <citation type="submission" date="2023-04" db="EMBL/GenBank/DDBJ databases">
        <title>Candida boidinii NBRC 1967.</title>
        <authorList>
            <person name="Ichikawa N."/>
            <person name="Sato H."/>
            <person name="Tonouchi N."/>
        </authorList>
    </citation>
    <scope>NUCLEOTIDE SEQUENCE</scope>
    <source>
        <strain evidence="1">NBRC 1967</strain>
    </source>
</reference>
<proteinExistence type="predicted"/>
<comment type="caution">
    <text evidence="1">The sequence shown here is derived from an EMBL/GenBank/DDBJ whole genome shotgun (WGS) entry which is preliminary data.</text>
</comment>
<dbReference type="Proteomes" id="UP001165101">
    <property type="component" value="Unassembled WGS sequence"/>
</dbReference>
<protein>
    <submittedName>
        <fullName evidence="1">Unnamed protein product</fullName>
    </submittedName>
</protein>
<evidence type="ECO:0000313" key="2">
    <source>
        <dbReference type="Proteomes" id="UP001165101"/>
    </source>
</evidence>
<name>A0ACB5U006_CANBO</name>
<accession>A0ACB5U006</accession>
<dbReference type="EMBL" id="BSXV01003735">
    <property type="protein sequence ID" value="GME98881.1"/>
    <property type="molecule type" value="Genomic_DNA"/>
</dbReference>
<organism evidence="1 2">
    <name type="scientific">Candida boidinii</name>
    <name type="common">Yeast</name>
    <dbReference type="NCBI Taxonomy" id="5477"/>
    <lineage>
        <taxon>Eukaryota</taxon>
        <taxon>Fungi</taxon>
        <taxon>Dikarya</taxon>
        <taxon>Ascomycota</taxon>
        <taxon>Saccharomycotina</taxon>
        <taxon>Pichiomycetes</taxon>
        <taxon>Pichiales</taxon>
        <taxon>Pichiaceae</taxon>
        <taxon>Ogataea</taxon>
        <taxon>Ogataea/Candida clade</taxon>
    </lineage>
</organism>
<sequence>MSTYWGLKASQTPKETVIPGTSKWIANEIYKSSGLVSSHVEQFSYSVIADLEWLDNQMKSILSAQERGSIDEFDESLYFLGSPTKTFTKLPKLSELQQQGGQGQIQTQEQKDILQLQYKDENKENKENKNDNIELLPKKNSKRLNDKASNNTINYKMKLKCMNFWLVLLHSLKISL</sequence>
<gene>
    <name evidence="1" type="ORF">Cboi01_000511800</name>
</gene>
<keyword evidence="2" id="KW-1185">Reference proteome</keyword>